<sequence>MRRSGVGLWIVLGIIVILVFWGCSQQRGLATADTVVQQSWSNVETNYQRRTDLYNSVVKTIQGSANFEKGTLTEVINARARATSVHVDLNDSTTLRQYQQAQAQLQGSFSRLMAVAEAYPDLKTTQAFQNFQTQIEGTENRINTARRDYNDAVTNYNLKVRLFPNNIFAGILGYHQRPFYKADPGSEKAPDINFDIK</sequence>
<dbReference type="Gene3D" id="1.20.1440.20">
    <property type="entry name" value="LemA-like domain"/>
    <property type="match status" value="1"/>
</dbReference>
<keyword evidence="4 7" id="KW-1133">Transmembrane helix</keyword>
<evidence type="ECO:0000256" key="6">
    <source>
        <dbReference type="SAM" id="Coils"/>
    </source>
</evidence>
<comment type="similarity">
    <text evidence="2">Belongs to the LemA family.</text>
</comment>
<evidence type="ECO:0000256" key="4">
    <source>
        <dbReference type="ARBA" id="ARBA00022989"/>
    </source>
</evidence>
<dbReference type="Proteomes" id="UP000321204">
    <property type="component" value="Chromosome"/>
</dbReference>
<evidence type="ECO:0000256" key="3">
    <source>
        <dbReference type="ARBA" id="ARBA00022692"/>
    </source>
</evidence>
<accession>A0A5B8UNL5</accession>
<protein>
    <submittedName>
        <fullName evidence="8">LemA family protein</fullName>
    </submittedName>
</protein>
<dbReference type="AlphaFoldDB" id="A0A5B8UNL5"/>
<organism evidence="8 9">
    <name type="scientific">Flavisolibacter ginsenosidimutans</name>
    <dbReference type="NCBI Taxonomy" id="661481"/>
    <lineage>
        <taxon>Bacteria</taxon>
        <taxon>Pseudomonadati</taxon>
        <taxon>Bacteroidota</taxon>
        <taxon>Chitinophagia</taxon>
        <taxon>Chitinophagales</taxon>
        <taxon>Chitinophagaceae</taxon>
        <taxon>Flavisolibacter</taxon>
    </lineage>
</organism>
<keyword evidence="3 7" id="KW-0812">Transmembrane</keyword>
<feature type="transmembrane region" description="Helical" evidence="7">
    <location>
        <begin position="6"/>
        <end position="23"/>
    </location>
</feature>
<dbReference type="KEGG" id="fgg:FSB75_20510"/>
<reference evidence="8 9" key="1">
    <citation type="journal article" date="2015" name="Int. J. Syst. Evol. Microbiol.">
        <title>Flavisolibacter ginsenosidimutans sp. nov., with ginsenoside-converting activity isolated from soil used for cultivating ginseng.</title>
        <authorList>
            <person name="Zhao Y."/>
            <person name="Liu Q."/>
            <person name="Kang M.S."/>
            <person name="Jin F."/>
            <person name="Yu H."/>
            <person name="Im W.T."/>
        </authorList>
    </citation>
    <scope>NUCLEOTIDE SEQUENCE [LARGE SCALE GENOMIC DNA]</scope>
    <source>
        <strain evidence="8 9">Gsoil 636</strain>
    </source>
</reference>
<gene>
    <name evidence="8" type="ORF">FSB75_20510</name>
</gene>
<keyword evidence="6" id="KW-0175">Coiled coil</keyword>
<evidence type="ECO:0000313" key="8">
    <source>
        <dbReference type="EMBL" id="QEC58188.1"/>
    </source>
</evidence>
<dbReference type="SUPFAM" id="SSF140478">
    <property type="entry name" value="LemA-like"/>
    <property type="match status" value="1"/>
</dbReference>
<evidence type="ECO:0000256" key="7">
    <source>
        <dbReference type="SAM" id="Phobius"/>
    </source>
</evidence>
<evidence type="ECO:0000313" key="9">
    <source>
        <dbReference type="Proteomes" id="UP000321204"/>
    </source>
</evidence>
<dbReference type="EMBL" id="CP042433">
    <property type="protein sequence ID" value="QEC58188.1"/>
    <property type="molecule type" value="Genomic_DNA"/>
</dbReference>
<proteinExistence type="inferred from homology"/>
<evidence type="ECO:0000256" key="5">
    <source>
        <dbReference type="ARBA" id="ARBA00023136"/>
    </source>
</evidence>
<keyword evidence="9" id="KW-1185">Reference proteome</keyword>
<dbReference type="PANTHER" id="PTHR34478:SF2">
    <property type="entry name" value="MEMBRANE PROTEIN"/>
    <property type="match status" value="1"/>
</dbReference>
<keyword evidence="5 7" id="KW-0472">Membrane</keyword>
<evidence type="ECO:0000256" key="2">
    <source>
        <dbReference type="ARBA" id="ARBA00008854"/>
    </source>
</evidence>
<dbReference type="Pfam" id="PF04011">
    <property type="entry name" value="LemA"/>
    <property type="match status" value="1"/>
</dbReference>
<dbReference type="InterPro" id="IPR007156">
    <property type="entry name" value="MamQ_LemA"/>
</dbReference>
<dbReference type="RefSeq" id="WP_146791287.1">
    <property type="nucleotide sequence ID" value="NZ_BAABIO010000003.1"/>
</dbReference>
<evidence type="ECO:0000256" key="1">
    <source>
        <dbReference type="ARBA" id="ARBA00004167"/>
    </source>
</evidence>
<dbReference type="PANTHER" id="PTHR34478">
    <property type="entry name" value="PROTEIN LEMA"/>
    <property type="match status" value="1"/>
</dbReference>
<dbReference type="GO" id="GO:0016020">
    <property type="term" value="C:membrane"/>
    <property type="evidence" value="ECO:0007669"/>
    <property type="project" value="UniProtKB-SubCell"/>
</dbReference>
<comment type="subcellular location">
    <subcellularLocation>
        <location evidence="1">Membrane</location>
        <topology evidence="1">Single-pass membrane protein</topology>
    </subcellularLocation>
</comment>
<name>A0A5B8UNL5_9BACT</name>
<dbReference type="OrthoDB" id="9804152at2"/>
<dbReference type="InterPro" id="IPR023353">
    <property type="entry name" value="LemA-like_dom_sf"/>
</dbReference>
<feature type="coiled-coil region" evidence="6">
    <location>
        <begin position="128"/>
        <end position="155"/>
    </location>
</feature>